<dbReference type="InterPro" id="IPR000313">
    <property type="entry name" value="PWWP_dom"/>
</dbReference>
<dbReference type="SUPFAM" id="SSF53335">
    <property type="entry name" value="S-adenosyl-L-methionine-dependent methyltransferases"/>
    <property type="match status" value="1"/>
</dbReference>
<dbReference type="Gene3D" id="3.40.50.150">
    <property type="entry name" value="Vaccinia Virus protein VP39"/>
    <property type="match status" value="1"/>
</dbReference>
<dbReference type="GO" id="GO:0032259">
    <property type="term" value="P:methylation"/>
    <property type="evidence" value="ECO:0007669"/>
    <property type="project" value="UniProtKB-KW"/>
</dbReference>
<evidence type="ECO:0000256" key="2">
    <source>
        <dbReference type="ARBA" id="ARBA00022603"/>
    </source>
</evidence>
<evidence type="ECO:0000313" key="6">
    <source>
        <dbReference type="EMBL" id="KAH7935239.1"/>
    </source>
</evidence>
<dbReference type="Pfam" id="PF00145">
    <property type="entry name" value="DNA_methylase"/>
    <property type="match status" value="1"/>
</dbReference>
<name>A0A9D4SNR1_RHISA</name>
<dbReference type="Gene3D" id="2.30.30.140">
    <property type="match status" value="1"/>
</dbReference>
<keyword evidence="4" id="KW-0949">S-adenosyl-L-methionine</keyword>
<evidence type="ECO:0000256" key="1">
    <source>
        <dbReference type="ARBA" id="ARBA00011975"/>
    </source>
</evidence>
<reference evidence="6" key="1">
    <citation type="journal article" date="2020" name="Cell">
        <title>Large-Scale Comparative Analyses of Tick Genomes Elucidate Their Genetic Diversity and Vector Capacities.</title>
        <authorList>
            <consortium name="Tick Genome and Microbiome Consortium (TIGMIC)"/>
            <person name="Jia N."/>
            <person name="Wang J."/>
            <person name="Shi W."/>
            <person name="Du L."/>
            <person name="Sun Y."/>
            <person name="Zhan W."/>
            <person name="Jiang J.F."/>
            <person name="Wang Q."/>
            <person name="Zhang B."/>
            <person name="Ji P."/>
            <person name="Bell-Sakyi L."/>
            <person name="Cui X.M."/>
            <person name="Yuan T.T."/>
            <person name="Jiang B.G."/>
            <person name="Yang W.F."/>
            <person name="Lam T.T."/>
            <person name="Chang Q.C."/>
            <person name="Ding S.J."/>
            <person name="Wang X.J."/>
            <person name="Zhu J.G."/>
            <person name="Ruan X.D."/>
            <person name="Zhao L."/>
            <person name="Wei J.T."/>
            <person name="Ye R.Z."/>
            <person name="Que T.C."/>
            <person name="Du C.H."/>
            <person name="Zhou Y.H."/>
            <person name="Cheng J.X."/>
            <person name="Dai P.F."/>
            <person name="Guo W.B."/>
            <person name="Han X.H."/>
            <person name="Huang E.J."/>
            <person name="Li L.F."/>
            <person name="Wei W."/>
            <person name="Gao Y.C."/>
            <person name="Liu J.Z."/>
            <person name="Shao H.Z."/>
            <person name="Wang X."/>
            <person name="Wang C.C."/>
            <person name="Yang T.C."/>
            <person name="Huo Q.B."/>
            <person name="Li W."/>
            <person name="Chen H.Y."/>
            <person name="Chen S.E."/>
            <person name="Zhou L.G."/>
            <person name="Ni X.B."/>
            <person name="Tian J.H."/>
            <person name="Sheng Y."/>
            <person name="Liu T."/>
            <person name="Pan Y.S."/>
            <person name="Xia L.Y."/>
            <person name="Li J."/>
            <person name="Zhao F."/>
            <person name="Cao W.C."/>
        </authorList>
    </citation>
    <scope>NUCLEOTIDE SEQUENCE</scope>
    <source>
        <strain evidence="6">Rsan-2018</strain>
    </source>
</reference>
<dbReference type="Proteomes" id="UP000821837">
    <property type="component" value="Unassembled WGS sequence"/>
</dbReference>
<dbReference type="GO" id="GO:0005634">
    <property type="term" value="C:nucleus"/>
    <property type="evidence" value="ECO:0007669"/>
    <property type="project" value="TreeGrafter"/>
</dbReference>
<keyword evidence="3" id="KW-0808">Transferase</keyword>
<organism evidence="6 7">
    <name type="scientific">Rhipicephalus sanguineus</name>
    <name type="common">Brown dog tick</name>
    <name type="synonym">Ixodes sanguineus</name>
    <dbReference type="NCBI Taxonomy" id="34632"/>
    <lineage>
        <taxon>Eukaryota</taxon>
        <taxon>Metazoa</taxon>
        <taxon>Ecdysozoa</taxon>
        <taxon>Arthropoda</taxon>
        <taxon>Chelicerata</taxon>
        <taxon>Arachnida</taxon>
        <taxon>Acari</taxon>
        <taxon>Parasitiformes</taxon>
        <taxon>Ixodida</taxon>
        <taxon>Ixodoidea</taxon>
        <taxon>Ixodidae</taxon>
        <taxon>Rhipicephalinae</taxon>
        <taxon>Rhipicephalus</taxon>
        <taxon>Rhipicephalus</taxon>
    </lineage>
</organism>
<evidence type="ECO:0000256" key="4">
    <source>
        <dbReference type="ARBA" id="ARBA00022691"/>
    </source>
</evidence>
<dbReference type="InterPro" id="IPR029063">
    <property type="entry name" value="SAM-dependent_MTases_sf"/>
</dbReference>
<dbReference type="AlphaFoldDB" id="A0A9D4SNR1"/>
<comment type="caution">
    <text evidence="6">The sequence shown here is derived from an EMBL/GenBank/DDBJ whole genome shotgun (WGS) entry which is preliminary data.</text>
</comment>
<dbReference type="EMBL" id="JABSTV010001255">
    <property type="protein sequence ID" value="KAH7935239.1"/>
    <property type="molecule type" value="Genomic_DNA"/>
</dbReference>
<dbReference type="CDD" id="cd05835">
    <property type="entry name" value="PWWP_DNMT3"/>
    <property type="match status" value="1"/>
</dbReference>
<dbReference type="EC" id="2.1.1.37" evidence="1"/>
<accession>A0A9D4SNR1</accession>
<proteinExistence type="predicted"/>
<sequence>MGSLVWAQLGRSRHWPAVVVDPKVCGRGPAAGDRLWVCWLAEYRVSEVPIQKVCSFVLSFKRCLSKLGGKRYLAAVDEAIKDKIDFKITQIIVARSCTSLPDGTDLVAWFLENFSALDVHVAGSGKYVLDQLGLSVEAYYASEVDKDAIHVGLTRHGSSITYLGPVEHLDDQKLQELCPIDLLIGGSPCSDLALVNPNRKGLYDPTGTGILFFEFYRVFRTVQQSNGGTHLFWMFENVVAMPREYRRIISRFLQVTKVRTVTTNPNSLRQTKHGVLPITMNGEEDVLWATELEELFGFPRHYTDVGNISLGKRRQLLGKAWSVPVVCHILRPLRSFFRHAQATA</sequence>
<protein>
    <recommendedName>
        <fullName evidence="1">DNA (cytosine-5-)-methyltransferase</fullName>
        <ecNumber evidence="1">2.1.1.37</ecNumber>
    </recommendedName>
</protein>
<evidence type="ECO:0000256" key="3">
    <source>
        <dbReference type="ARBA" id="ARBA00022679"/>
    </source>
</evidence>
<dbReference type="GO" id="GO:0003886">
    <property type="term" value="F:DNA (cytosine-5-)-methyltransferase activity"/>
    <property type="evidence" value="ECO:0007669"/>
    <property type="project" value="UniProtKB-EC"/>
</dbReference>
<evidence type="ECO:0000259" key="5">
    <source>
        <dbReference type="Pfam" id="PF00855"/>
    </source>
</evidence>
<keyword evidence="7" id="KW-1185">Reference proteome</keyword>
<feature type="domain" description="PWWP" evidence="5">
    <location>
        <begin position="2"/>
        <end position="81"/>
    </location>
</feature>
<keyword evidence="2" id="KW-0489">Methyltransferase</keyword>
<dbReference type="SUPFAM" id="SSF63748">
    <property type="entry name" value="Tudor/PWWP/MBT"/>
    <property type="match status" value="1"/>
</dbReference>
<dbReference type="InterPro" id="IPR001525">
    <property type="entry name" value="C5_MeTfrase"/>
</dbReference>
<dbReference type="InterPro" id="IPR050390">
    <property type="entry name" value="C5-Methyltransferase"/>
</dbReference>
<dbReference type="PANTHER" id="PTHR23068">
    <property type="entry name" value="DNA CYTOSINE-5- -METHYLTRANSFERASE 3-RELATED"/>
    <property type="match status" value="1"/>
</dbReference>
<dbReference type="Pfam" id="PF00855">
    <property type="entry name" value="PWWP"/>
    <property type="match status" value="1"/>
</dbReference>
<dbReference type="VEuPathDB" id="VectorBase:RSAN_042816"/>
<reference evidence="6" key="2">
    <citation type="submission" date="2021-09" db="EMBL/GenBank/DDBJ databases">
        <authorList>
            <person name="Jia N."/>
            <person name="Wang J."/>
            <person name="Shi W."/>
            <person name="Du L."/>
            <person name="Sun Y."/>
            <person name="Zhan W."/>
            <person name="Jiang J."/>
            <person name="Wang Q."/>
            <person name="Zhang B."/>
            <person name="Ji P."/>
            <person name="Sakyi L.B."/>
            <person name="Cui X."/>
            <person name="Yuan T."/>
            <person name="Jiang B."/>
            <person name="Yang W."/>
            <person name="Lam T.T.-Y."/>
            <person name="Chang Q."/>
            <person name="Ding S."/>
            <person name="Wang X."/>
            <person name="Zhu J."/>
            <person name="Ruan X."/>
            <person name="Zhao L."/>
            <person name="Wei J."/>
            <person name="Que T."/>
            <person name="Du C."/>
            <person name="Cheng J."/>
            <person name="Dai P."/>
            <person name="Han X."/>
            <person name="Huang E."/>
            <person name="Gao Y."/>
            <person name="Liu J."/>
            <person name="Shao H."/>
            <person name="Ye R."/>
            <person name="Li L."/>
            <person name="Wei W."/>
            <person name="Wang X."/>
            <person name="Wang C."/>
            <person name="Huo Q."/>
            <person name="Li W."/>
            <person name="Guo W."/>
            <person name="Chen H."/>
            <person name="Chen S."/>
            <person name="Zhou L."/>
            <person name="Zhou L."/>
            <person name="Ni X."/>
            <person name="Tian J."/>
            <person name="Zhou Y."/>
            <person name="Sheng Y."/>
            <person name="Liu T."/>
            <person name="Pan Y."/>
            <person name="Xia L."/>
            <person name="Li J."/>
            <person name="Zhao F."/>
            <person name="Cao W."/>
        </authorList>
    </citation>
    <scope>NUCLEOTIDE SEQUENCE</scope>
    <source>
        <strain evidence="6">Rsan-2018</strain>
        <tissue evidence="6">Larvae</tissue>
    </source>
</reference>
<dbReference type="PANTHER" id="PTHR23068:SF25">
    <property type="entry name" value="DNA (CYTOSINE-5)-METHYLTRANSFERASE DRM2"/>
    <property type="match status" value="1"/>
</dbReference>
<gene>
    <name evidence="6" type="ORF">HPB52_004827</name>
</gene>
<evidence type="ECO:0000313" key="7">
    <source>
        <dbReference type="Proteomes" id="UP000821837"/>
    </source>
</evidence>